<dbReference type="PANTHER" id="PTHR34956:SF2">
    <property type="entry name" value="OS05G0397300 PROTEIN"/>
    <property type="match status" value="1"/>
</dbReference>
<keyword evidence="3" id="KW-1185">Reference proteome</keyword>
<organism evidence="2 3">
    <name type="scientific">Platanthera guangdongensis</name>
    <dbReference type="NCBI Taxonomy" id="2320717"/>
    <lineage>
        <taxon>Eukaryota</taxon>
        <taxon>Viridiplantae</taxon>
        <taxon>Streptophyta</taxon>
        <taxon>Embryophyta</taxon>
        <taxon>Tracheophyta</taxon>
        <taxon>Spermatophyta</taxon>
        <taxon>Magnoliopsida</taxon>
        <taxon>Liliopsida</taxon>
        <taxon>Asparagales</taxon>
        <taxon>Orchidaceae</taxon>
        <taxon>Orchidoideae</taxon>
        <taxon>Orchideae</taxon>
        <taxon>Orchidinae</taxon>
        <taxon>Platanthera</taxon>
    </lineage>
</organism>
<feature type="region of interest" description="Disordered" evidence="1">
    <location>
        <begin position="116"/>
        <end position="140"/>
    </location>
</feature>
<accession>A0ABR2M7J0</accession>
<gene>
    <name evidence="2" type="ORF">KSP40_PGU017664</name>
</gene>
<sequence>MDLDDDDVFFADLSKQIALLITEDDEDDVQRMKFPQQYLPVPVQGYYAHFPQIMTPPFYAYEHTCIRESRGTGVFIPKSSPPRRKPKQPKPHSAAAIHQTKQFSITAAGVSDISAGADHAGLSNRGNSGPMKDLHVYRTG</sequence>
<dbReference type="Proteomes" id="UP001412067">
    <property type="component" value="Unassembled WGS sequence"/>
</dbReference>
<proteinExistence type="predicted"/>
<dbReference type="EMBL" id="JBBWWR010000011">
    <property type="protein sequence ID" value="KAK8959634.1"/>
    <property type="molecule type" value="Genomic_DNA"/>
</dbReference>
<feature type="region of interest" description="Disordered" evidence="1">
    <location>
        <begin position="72"/>
        <end position="97"/>
    </location>
</feature>
<evidence type="ECO:0000256" key="1">
    <source>
        <dbReference type="SAM" id="MobiDB-lite"/>
    </source>
</evidence>
<name>A0ABR2M7J0_9ASPA</name>
<evidence type="ECO:0000313" key="2">
    <source>
        <dbReference type="EMBL" id="KAK8959634.1"/>
    </source>
</evidence>
<dbReference type="PANTHER" id="PTHR34956">
    <property type="entry name" value="OS05G0397300 PROTEIN"/>
    <property type="match status" value="1"/>
</dbReference>
<feature type="compositionally biased region" description="Basic residues" evidence="1">
    <location>
        <begin position="81"/>
        <end position="90"/>
    </location>
</feature>
<reference evidence="2 3" key="1">
    <citation type="journal article" date="2022" name="Nat. Plants">
        <title>Genomes of leafy and leafless Platanthera orchids illuminate the evolution of mycoheterotrophy.</title>
        <authorList>
            <person name="Li M.H."/>
            <person name="Liu K.W."/>
            <person name="Li Z."/>
            <person name="Lu H.C."/>
            <person name="Ye Q.L."/>
            <person name="Zhang D."/>
            <person name="Wang J.Y."/>
            <person name="Li Y.F."/>
            <person name="Zhong Z.M."/>
            <person name="Liu X."/>
            <person name="Yu X."/>
            <person name="Liu D.K."/>
            <person name="Tu X.D."/>
            <person name="Liu B."/>
            <person name="Hao Y."/>
            <person name="Liao X.Y."/>
            <person name="Jiang Y.T."/>
            <person name="Sun W.H."/>
            <person name="Chen J."/>
            <person name="Chen Y.Q."/>
            <person name="Ai Y."/>
            <person name="Zhai J.W."/>
            <person name="Wu S.S."/>
            <person name="Zhou Z."/>
            <person name="Hsiao Y.Y."/>
            <person name="Wu W.L."/>
            <person name="Chen Y.Y."/>
            <person name="Lin Y.F."/>
            <person name="Hsu J.L."/>
            <person name="Li C.Y."/>
            <person name="Wang Z.W."/>
            <person name="Zhao X."/>
            <person name="Zhong W.Y."/>
            <person name="Ma X.K."/>
            <person name="Ma L."/>
            <person name="Huang J."/>
            <person name="Chen G.Z."/>
            <person name="Huang M.Z."/>
            <person name="Huang L."/>
            <person name="Peng D.H."/>
            <person name="Luo Y.B."/>
            <person name="Zou S.Q."/>
            <person name="Chen S.P."/>
            <person name="Lan S."/>
            <person name="Tsai W.C."/>
            <person name="Van de Peer Y."/>
            <person name="Liu Z.J."/>
        </authorList>
    </citation>
    <scope>NUCLEOTIDE SEQUENCE [LARGE SCALE GENOMIC DNA]</scope>
    <source>
        <strain evidence="2">Lor288</strain>
    </source>
</reference>
<comment type="caution">
    <text evidence="2">The sequence shown here is derived from an EMBL/GenBank/DDBJ whole genome shotgun (WGS) entry which is preliminary data.</text>
</comment>
<protein>
    <submittedName>
        <fullName evidence="2">Uncharacterized protein</fullName>
    </submittedName>
</protein>
<evidence type="ECO:0000313" key="3">
    <source>
        <dbReference type="Proteomes" id="UP001412067"/>
    </source>
</evidence>